<evidence type="ECO:0000313" key="2">
    <source>
        <dbReference type="Proteomes" id="UP001177021"/>
    </source>
</evidence>
<evidence type="ECO:0000313" key="1">
    <source>
        <dbReference type="EMBL" id="CAJ2653759.1"/>
    </source>
</evidence>
<accession>A0ACB0KCD4</accession>
<dbReference type="EMBL" id="CASHSV030000206">
    <property type="protein sequence ID" value="CAJ2653759.1"/>
    <property type="molecule type" value="Genomic_DNA"/>
</dbReference>
<gene>
    <name evidence="1" type="ORF">MILVUS5_LOCUS21034</name>
</gene>
<sequence>MTKTSCSSRIIKLLLFIISFLHVGFALSSDGLTLLSLLTHWTSVPTLISSSWKASDSNPCSWVGVQCDHTNNLISLNLTSHGIFGQLGSEIGNLYNLQTLVLSGNGFSGKVPLELSNCSLIQYLDLEGNRFSGNIPYSFINLQNLQFMRLSSNMLTGEIPDSLFKIPSLKELSLHSNLLSGPIPTSIGNLTQLLRLYLYGNQLSGTIPSSIGNCSKLEDLELSFNRLRGEIPNSIWRIPSLVNILVHNNSLSGELPTEMTNLKYLKNISLFDNQFSGVIPQSLGINSSIVKLDCMNNKFSGNIPPNLCFGKNLCELNMGINQLQGAIPSDIGRCKTLKRLILDENNFSGPLPYFERNLNLKYMDISKNNISGLIPSSLGNCTSLTYINLSWNKFAGLVPSELGNLVNLVILDLSHNNLQGSLPLRLSNCTKLDRFDVGFNFLNGSLTSSFRTWTEITTLILRENHFTGGIPGFLAELSNLRELQLGGNLFGGKIPRSMGKLHNLFYGLNLSANGLIGDIPSEIRKLGLLQSLDISLNNLSGSIDALEDLVSLIEFNISYNLFNGSVPKFLMKLLYSSPSSFMGNPLLCVSCLSCINTSYINPCVDKSTDHKGISNVQIVMIELGSSILISAILVIIIQRHFHRKESDTKDLNQWYYIDRGAGRIGVRYAHESNILGEENPTALPNLVLQATENLSDQYIIGRGAHGIVYKALLGQHVFAVKKFEFTRRREKQLRMMRKEIEVLGMYKHRNIIKYADYWIGADYGLVLYEFIENGSLHDILHEKNPPPPLTWKARFNIAVGIAEGIAYLHNDCDPPIVHRDIKPKNILIDDNMEPIIADFGTALYRKLSEDSYSYSETRKMLSTIVVGTPGYIAPENAYVIVQSRKSDVYSYGIVLLEIITRKRVVVPCLNDESNVTSLVSWARSVWLETGKIEYIADPYLAEAFPNSAALTKQVTSMFLLALQCTEKDLRKRPTMKDVIGLYKRDMFKWCDEEENRDVIASDTSLQSYSPNIFPIIPVFSIDHHIHGESSRAAAQRQREVTFTVEAESMDYIDFRVWQHFDQVRYGLCLEDDWSRIPTIYIDGLLVKLMGNGKIMAENVLVVAAMNVPKVTYVRPSLIFLPSVVGPIVTKPFNWFFLLRWGQYMHLCKSLSYQPKSYFINANKINALQDLILEATENLNDRYIIGRKAHYSVYKVILGQQVFALKKFEFGKNKQKQLSIMWNEIEVLGMFKHRNLITYTDYWIGGHYGLVLCKFMENGSLQDILHEKKPSLPITWSDRFKIAVGIAKGLAHLHYNCMLPLMHGDIKPKNIFLDANMEPIIAGFGTGLIWDLSKISYSHSETSQMLSLHVIGTPGYIAPENAYIVGQGRKSDVYSYGVVLLELITRKKVFVFSLNDATTLVSWARSIWLETGKIENIVDPYLANSFPNSAALAKQVTKVFLLALQCTDRDLRNRPTMKDVIDMYNSDLFNWSRGEVEHRDAVAANHNASGQLL</sequence>
<keyword evidence="2" id="KW-1185">Reference proteome</keyword>
<proteinExistence type="predicted"/>
<protein>
    <submittedName>
        <fullName evidence="1">Uncharacterized protein</fullName>
    </submittedName>
</protein>
<dbReference type="Proteomes" id="UP001177021">
    <property type="component" value="Unassembled WGS sequence"/>
</dbReference>
<comment type="caution">
    <text evidence="1">The sequence shown here is derived from an EMBL/GenBank/DDBJ whole genome shotgun (WGS) entry which is preliminary data.</text>
</comment>
<name>A0ACB0KCD4_TRIPR</name>
<reference evidence="1" key="1">
    <citation type="submission" date="2023-10" db="EMBL/GenBank/DDBJ databases">
        <authorList>
            <person name="Rodriguez Cubillos JULIANA M."/>
            <person name="De Vega J."/>
        </authorList>
    </citation>
    <scope>NUCLEOTIDE SEQUENCE</scope>
</reference>
<organism evidence="1 2">
    <name type="scientific">Trifolium pratense</name>
    <name type="common">Red clover</name>
    <dbReference type="NCBI Taxonomy" id="57577"/>
    <lineage>
        <taxon>Eukaryota</taxon>
        <taxon>Viridiplantae</taxon>
        <taxon>Streptophyta</taxon>
        <taxon>Embryophyta</taxon>
        <taxon>Tracheophyta</taxon>
        <taxon>Spermatophyta</taxon>
        <taxon>Magnoliopsida</taxon>
        <taxon>eudicotyledons</taxon>
        <taxon>Gunneridae</taxon>
        <taxon>Pentapetalae</taxon>
        <taxon>rosids</taxon>
        <taxon>fabids</taxon>
        <taxon>Fabales</taxon>
        <taxon>Fabaceae</taxon>
        <taxon>Papilionoideae</taxon>
        <taxon>50 kb inversion clade</taxon>
        <taxon>NPAAA clade</taxon>
        <taxon>Hologalegina</taxon>
        <taxon>IRL clade</taxon>
        <taxon>Trifolieae</taxon>
        <taxon>Trifolium</taxon>
    </lineage>
</organism>